<dbReference type="eggNOG" id="KOG1588">
    <property type="taxonomic scope" value="Eukaryota"/>
</dbReference>
<evidence type="ECO:0000313" key="3">
    <source>
        <dbReference type="Proteomes" id="UP000008744"/>
    </source>
</evidence>
<dbReference type="EMBL" id="CH479183">
    <property type="protein sequence ID" value="EDW35975.1"/>
    <property type="molecule type" value="Genomic_DNA"/>
</dbReference>
<evidence type="ECO:0000313" key="2">
    <source>
        <dbReference type="EMBL" id="EDW35975.1"/>
    </source>
</evidence>
<dbReference type="OrthoDB" id="6777263at2759"/>
<evidence type="ECO:0000256" key="1">
    <source>
        <dbReference type="SAM" id="MobiDB-lite"/>
    </source>
</evidence>
<sequence length="76" mass="8294">MDGHGAGYIRKSHHYSKSYGGTRSPIVLAKPSNGRSSSSYRPTTTGSGSHSSAQYETGSRSRESVRYRSAPYPKIR</sequence>
<dbReference type="STRING" id="7234.B4GHK5"/>
<accession>B4GHK5</accession>
<feature type="compositionally biased region" description="Polar residues" evidence="1">
    <location>
        <begin position="33"/>
        <end position="58"/>
    </location>
</feature>
<organism evidence="3">
    <name type="scientific">Drosophila persimilis</name>
    <name type="common">Fruit fly</name>
    <dbReference type="NCBI Taxonomy" id="7234"/>
    <lineage>
        <taxon>Eukaryota</taxon>
        <taxon>Metazoa</taxon>
        <taxon>Ecdysozoa</taxon>
        <taxon>Arthropoda</taxon>
        <taxon>Hexapoda</taxon>
        <taxon>Insecta</taxon>
        <taxon>Pterygota</taxon>
        <taxon>Neoptera</taxon>
        <taxon>Endopterygota</taxon>
        <taxon>Diptera</taxon>
        <taxon>Brachycera</taxon>
        <taxon>Muscomorpha</taxon>
        <taxon>Ephydroidea</taxon>
        <taxon>Drosophilidae</taxon>
        <taxon>Drosophila</taxon>
        <taxon>Sophophora</taxon>
    </lineage>
</organism>
<feature type="region of interest" description="Disordered" evidence="1">
    <location>
        <begin position="1"/>
        <end position="76"/>
    </location>
</feature>
<proteinExistence type="predicted"/>
<protein>
    <submittedName>
        <fullName evidence="2">GL16925</fullName>
    </submittedName>
</protein>
<gene>
    <name evidence="2" type="primary">Dper\GL16925</name>
    <name evidence="2" type="ORF">Dper_GL16925</name>
</gene>
<dbReference type="HOGENOM" id="CLU_2657096_0_0_1"/>
<name>B4GHK5_DROPE</name>
<dbReference type="Proteomes" id="UP000008744">
    <property type="component" value="Unassembled WGS sequence"/>
</dbReference>
<dbReference type="AlphaFoldDB" id="B4GHK5"/>
<keyword evidence="3" id="KW-1185">Reference proteome</keyword>
<reference evidence="2 3" key="1">
    <citation type="journal article" date="2007" name="Nature">
        <title>Evolution of genes and genomes on the Drosophila phylogeny.</title>
        <authorList>
            <consortium name="Drosophila 12 Genomes Consortium"/>
            <person name="Clark A.G."/>
            <person name="Eisen M.B."/>
            <person name="Smith D.R."/>
            <person name="Bergman C.M."/>
            <person name="Oliver B."/>
            <person name="Markow T.A."/>
            <person name="Kaufman T.C."/>
            <person name="Kellis M."/>
            <person name="Gelbart W."/>
            <person name="Iyer V.N."/>
            <person name="Pollard D.A."/>
            <person name="Sackton T.B."/>
            <person name="Larracuente A.M."/>
            <person name="Singh N.D."/>
            <person name="Abad J.P."/>
            <person name="Abt D.N."/>
            <person name="Adryan B."/>
            <person name="Aguade M."/>
            <person name="Akashi H."/>
            <person name="Anderson W.W."/>
            <person name="Aquadro C.F."/>
            <person name="Ardell D.H."/>
            <person name="Arguello R."/>
            <person name="Artieri C.G."/>
            <person name="Barbash D.A."/>
            <person name="Barker D."/>
            <person name="Barsanti P."/>
            <person name="Batterham P."/>
            <person name="Batzoglou S."/>
            <person name="Begun D."/>
            <person name="Bhutkar A."/>
            <person name="Blanco E."/>
            <person name="Bosak S.A."/>
            <person name="Bradley R.K."/>
            <person name="Brand A.D."/>
            <person name="Brent M.R."/>
            <person name="Brooks A.N."/>
            <person name="Brown R.H."/>
            <person name="Butlin R.K."/>
            <person name="Caggese C."/>
            <person name="Calvi B.R."/>
            <person name="Bernardo de Carvalho A."/>
            <person name="Caspi A."/>
            <person name="Castrezana S."/>
            <person name="Celniker S.E."/>
            <person name="Chang J.L."/>
            <person name="Chapple C."/>
            <person name="Chatterji S."/>
            <person name="Chinwalla A."/>
            <person name="Civetta A."/>
            <person name="Clifton S.W."/>
            <person name="Comeron J.M."/>
            <person name="Costello J.C."/>
            <person name="Coyne J.A."/>
            <person name="Daub J."/>
            <person name="David R.G."/>
            <person name="Delcher A.L."/>
            <person name="Delehaunty K."/>
            <person name="Do C.B."/>
            <person name="Ebling H."/>
            <person name="Edwards K."/>
            <person name="Eickbush T."/>
            <person name="Evans J.D."/>
            <person name="Filipski A."/>
            <person name="Findeiss S."/>
            <person name="Freyhult E."/>
            <person name="Fulton L."/>
            <person name="Fulton R."/>
            <person name="Garcia A.C."/>
            <person name="Gardiner A."/>
            <person name="Garfield D.A."/>
            <person name="Garvin B.E."/>
            <person name="Gibson G."/>
            <person name="Gilbert D."/>
            <person name="Gnerre S."/>
            <person name="Godfrey J."/>
            <person name="Good R."/>
            <person name="Gotea V."/>
            <person name="Gravely B."/>
            <person name="Greenberg A.J."/>
            <person name="Griffiths-Jones S."/>
            <person name="Gross S."/>
            <person name="Guigo R."/>
            <person name="Gustafson E.A."/>
            <person name="Haerty W."/>
            <person name="Hahn M.W."/>
            <person name="Halligan D.L."/>
            <person name="Halpern A.L."/>
            <person name="Halter G.M."/>
            <person name="Han M.V."/>
            <person name="Heger A."/>
            <person name="Hillier L."/>
            <person name="Hinrichs A.S."/>
            <person name="Holmes I."/>
            <person name="Hoskins R.A."/>
            <person name="Hubisz M.J."/>
            <person name="Hultmark D."/>
            <person name="Huntley M.A."/>
            <person name="Jaffe D.B."/>
            <person name="Jagadeeshan S."/>
            <person name="Jeck W.R."/>
            <person name="Johnson J."/>
            <person name="Jones C.D."/>
            <person name="Jordan W.C."/>
            <person name="Karpen G.H."/>
            <person name="Kataoka E."/>
            <person name="Keightley P.D."/>
            <person name="Kheradpour P."/>
            <person name="Kirkness E.F."/>
            <person name="Koerich L.B."/>
            <person name="Kristiansen K."/>
            <person name="Kudrna D."/>
            <person name="Kulathinal R.J."/>
            <person name="Kumar S."/>
            <person name="Kwok R."/>
            <person name="Lander E."/>
            <person name="Langley C.H."/>
            <person name="Lapoint R."/>
            <person name="Lazzaro B.P."/>
            <person name="Lee S.J."/>
            <person name="Levesque L."/>
            <person name="Li R."/>
            <person name="Lin C.F."/>
            <person name="Lin M.F."/>
            <person name="Lindblad-Toh K."/>
            <person name="Llopart A."/>
            <person name="Long M."/>
            <person name="Low L."/>
            <person name="Lozovsky E."/>
            <person name="Lu J."/>
            <person name="Luo M."/>
            <person name="Machado C.A."/>
            <person name="Makalowski W."/>
            <person name="Marzo M."/>
            <person name="Matsuda M."/>
            <person name="Matzkin L."/>
            <person name="McAllister B."/>
            <person name="McBride C.S."/>
            <person name="McKernan B."/>
            <person name="McKernan K."/>
            <person name="Mendez-Lago M."/>
            <person name="Minx P."/>
            <person name="Mollenhauer M.U."/>
            <person name="Montooth K."/>
            <person name="Mount S.M."/>
            <person name="Mu X."/>
            <person name="Myers E."/>
            <person name="Negre B."/>
            <person name="Newfeld S."/>
            <person name="Nielsen R."/>
            <person name="Noor M.A."/>
            <person name="O'Grady P."/>
            <person name="Pachter L."/>
            <person name="Papaceit M."/>
            <person name="Parisi M.J."/>
            <person name="Parisi M."/>
            <person name="Parts L."/>
            <person name="Pedersen J.S."/>
            <person name="Pesole G."/>
            <person name="Phillippy A.M."/>
            <person name="Ponting C.P."/>
            <person name="Pop M."/>
            <person name="Porcelli D."/>
            <person name="Powell J.R."/>
            <person name="Prohaska S."/>
            <person name="Pruitt K."/>
            <person name="Puig M."/>
            <person name="Quesneville H."/>
            <person name="Ram K.R."/>
            <person name="Rand D."/>
            <person name="Rasmussen M.D."/>
            <person name="Reed L.K."/>
            <person name="Reenan R."/>
            <person name="Reily A."/>
            <person name="Remington K.A."/>
            <person name="Rieger T.T."/>
            <person name="Ritchie M.G."/>
            <person name="Robin C."/>
            <person name="Rogers Y.H."/>
            <person name="Rohde C."/>
            <person name="Rozas J."/>
            <person name="Rubenfield M.J."/>
            <person name="Ruiz A."/>
            <person name="Russo S."/>
            <person name="Salzberg S.L."/>
            <person name="Sanchez-Gracia A."/>
            <person name="Saranga D.J."/>
            <person name="Sato H."/>
            <person name="Schaeffer S.W."/>
            <person name="Schatz M.C."/>
            <person name="Schlenke T."/>
            <person name="Schwartz R."/>
            <person name="Segarra C."/>
            <person name="Singh R.S."/>
            <person name="Sirot L."/>
            <person name="Sirota M."/>
            <person name="Sisneros N.B."/>
            <person name="Smith C.D."/>
            <person name="Smith T.F."/>
            <person name="Spieth J."/>
            <person name="Stage D.E."/>
            <person name="Stark A."/>
            <person name="Stephan W."/>
            <person name="Strausberg R.L."/>
            <person name="Strempel S."/>
            <person name="Sturgill D."/>
            <person name="Sutton G."/>
            <person name="Sutton G.G."/>
            <person name="Tao W."/>
            <person name="Teichmann S."/>
            <person name="Tobari Y.N."/>
            <person name="Tomimura Y."/>
            <person name="Tsolas J.M."/>
            <person name="Valente V.L."/>
            <person name="Venter E."/>
            <person name="Venter J.C."/>
            <person name="Vicario S."/>
            <person name="Vieira F.G."/>
            <person name="Vilella A.J."/>
            <person name="Villasante A."/>
            <person name="Walenz B."/>
            <person name="Wang J."/>
            <person name="Wasserman M."/>
            <person name="Watts T."/>
            <person name="Wilson D."/>
            <person name="Wilson R.K."/>
            <person name="Wing R.A."/>
            <person name="Wolfner M.F."/>
            <person name="Wong A."/>
            <person name="Wong G.K."/>
            <person name="Wu C.I."/>
            <person name="Wu G."/>
            <person name="Yamamoto D."/>
            <person name="Yang H.P."/>
            <person name="Yang S.P."/>
            <person name="Yorke J.A."/>
            <person name="Yoshida K."/>
            <person name="Zdobnov E."/>
            <person name="Zhang P."/>
            <person name="Zhang Y."/>
            <person name="Zimin A.V."/>
            <person name="Baldwin J."/>
            <person name="Abdouelleil A."/>
            <person name="Abdulkadir J."/>
            <person name="Abebe A."/>
            <person name="Abera B."/>
            <person name="Abreu J."/>
            <person name="Acer S.C."/>
            <person name="Aftuck L."/>
            <person name="Alexander A."/>
            <person name="An P."/>
            <person name="Anderson E."/>
            <person name="Anderson S."/>
            <person name="Arachi H."/>
            <person name="Azer M."/>
            <person name="Bachantsang P."/>
            <person name="Barry A."/>
            <person name="Bayul T."/>
            <person name="Berlin A."/>
            <person name="Bessette D."/>
            <person name="Bloom T."/>
            <person name="Blye J."/>
            <person name="Boguslavskiy L."/>
            <person name="Bonnet C."/>
            <person name="Boukhgalter B."/>
            <person name="Bourzgui I."/>
            <person name="Brown A."/>
            <person name="Cahill P."/>
            <person name="Channer S."/>
            <person name="Cheshatsang Y."/>
            <person name="Chuda L."/>
            <person name="Citroen M."/>
            <person name="Collymore A."/>
            <person name="Cooke P."/>
            <person name="Costello M."/>
            <person name="D'Aco K."/>
            <person name="Daza R."/>
            <person name="De Haan G."/>
            <person name="DeGray S."/>
            <person name="DeMaso C."/>
            <person name="Dhargay N."/>
            <person name="Dooley K."/>
            <person name="Dooley E."/>
            <person name="Doricent M."/>
            <person name="Dorje P."/>
            <person name="Dorjee K."/>
            <person name="Dupes A."/>
            <person name="Elong R."/>
            <person name="Falk J."/>
            <person name="Farina A."/>
            <person name="Faro S."/>
            <person name="Ferguson D."/>
            <person name="Fisher S."/>
            <person name="Foley C.D."/>
            <person name="Franke A."/>
            <person name="Friedrich D."/>
            <person name="Gadbois L."/>
            <person name="Gearin G."/>
            <person name="Gearin C.R."/>
            <person name="Giannoukos G."/>
            <person name="Goode T."/>
            <person name="Graham J."/>
            <person name="Grandbois E."/>
            <person name="Grewal S."/>
            <person name="Gyaltsen K."/>
            <person name="Hafez N."/>
            <person name="Hagos B."/>
            <person name="Hall J."/>
            <person name="Henson C."/>
            <person name="Hollinger A."/>
            <person name="Honan T."/>
            <person name="Huard M.D."/>
            <person name="Hughes L."/>
            <person name="Hurhula B."/>
            <person name="Husby M.E."/>
            <person name="Kamat A."/>
            <person name="Kanga B."/>
            <person name="Kashin S."/>
            <person name="Khazanovich D."/>
            <person name="Kisner P."/>
            <person name="Lance K."/>
            <person name="Lara M."/>
            <person name="Lee W."/>
            <person name="Lennon N."/>
            <person name="Letendre F."/>
            <person name="LeVine R."/>
            <person name="Lipovsky A."/>
            <person name="Liu X."/>
            <person name="Liu J."/>
            <person name="Liu S."/>
            <person name="Lokyitsang T."/>
            <person name="Lokyitsang Y."/>
            <person name="Lubonja R."/>
            <person name="Lui A."/>
            <person name="MacDonald P."/>
            <person name="Magnisalis V."/>
            <person name="Maru K."/>
            <person name="Matthews C."/>
            <person name="McCusker W."/>
            <person name="McDonough S."/>
            <person name="Mehta T."/>
            <person name="Meldrim J."/>
            <person name="Meneus L."/>
            <person name="Mihai O."/>
            <person name="Mihalev A."/>
            <person name="Mihova T."/>
            <person name="Mittelman R."/>
            <person name="Mlenga V."/>
            <person name="Montmayeur A."/>
            <person name="Mulrain L."/>
            <person name="Navidi A."/>
            <person name="Naylor J."/>
            <person name="Negash T."/>
            <person name="Nguyen T."/>
            <person name="Nguyen N."/>
            <person name="Nicol R."/>
            <person name="Norbu C."/>
            <person name="Norbu N."/>
            <person name="Novod N."/>
            <person name="O'Neill B."/>
            <person name="Osman S."/>
            <person name="Markiewicz E."/>
            <person name="Oyono O.L."/>
            <person name="Patti C."/>
            <person name="Phunkhang P."/>
            <person name="Pierre F."/>
            <person name="Priest M."/>
            <person name="Raghuraman S."/>
            <person name="Rege F."/>
            <person name="Reyes R."/>
            <person name="Rise C."/>
            <person name="Rogov P."/>
            <person name="Ross K."/>
            <person name="Ryan E."/>
            <person name="Settipalli S."/>
            <person name="Shea T."/>
            <person name="Sherpa N."/>
            <person name="Shi L."/>
            <person name="Shih D."/>
            <person name="Sparrow T."/>
            <person name="Spaulding J."/>
            <person name="Stalker J."/>
            <person name="Stange-Thomann N."/>
            <person name="Stavropoulos S."/>
            <person name="Stone C."/>
            <person name="Strader C."/>
            <person name="Tesfaye S."/>
            <person name="Thomson T."/>
            <person name="Thoulutsang Y."/>
            <person name="Thoulutsang D."/>
            <person name="Topham K."/>
            <person name="Topping I."/>
            <person name="Tsamla T."/>
            <person name="Vassiliev H."/>
            <person name="Vo A."/>
            <person name="Wangchuk T."/>
            <person name="Wangdi T."/>
            <person name="Weiand M."/>
            <person name="Wilkinson J."/>
            <person name="Wilson A."/>
            <person name="Yadav S."/>
            <person name="Young G."/>
            <person name="Yu Q."/>
            <person name="Zembek L."/>
            <person name="Zhong D."/>
            <person name="Zimmer A."/>
            <person name="Zwirko Z."/>
            <person name="Jaffe D.B."/>
            <person name="Alvarez P."/>
            <person name="Brockman W."/>
            <person name="Butler J."/>
            <person name="Chin C."/>
            <person name="Gnerre S."/>
            <person name="Grabherr M."/>
            <person name="Kleber M."/>
            <person name="Mauceli E."/>
            <person name="MacCallum I."/>
        </authorList>
    </citation>
    <scope>NUCLEOTIDE SEQUENCE [LARGE SCALE GENOMIC DNA]</scope>
    <source>
        <strain evidence="3">MSH-3 / Tucson 14011-0111.49</strain>
    </source>
</reference>